<dbReference type="RefSeq" id="WP_001559546.1">
    <property type="nucleotide sequence ID" value="NZ_CP058207.1"/>
</dbReference>
<proteinExistence type="predicted"/>
<dbReference type="AlphaFoldDB" id="A0A7L5X820"/>
<accession>A0A7L5X820</accession>
<organism evidence="1 2">
    <name type="scientific">Escherichia marmotae</name>
    <dbReference type="NCBI Taxonomy" id="1499973"/>
    <lineage>
        <taxon>Bacteria</taxon>
        <taxon>Pseudomonadati</taxon>
        <taxon>Pseudomonadota</taxon>
        <taxon>Gammaproteobacteria</taxon>
        <taxon>Enterobacterales</taxon>
        <taxon>Enterobacteriaceae</taxon>
        <taxon>Escherichia</taxon>
    </lineage>
</organism>
<sequence>MEKDLKALREYLLLPPDYPEVNDSLANFSTEDMTNEEIAERLGIDPNWMDSIDSNQLI</sequence>
<dbReference type="Proteomes" id="UP000510862">
    <property type="component" value="Chromosome"/>
</dbReference>
<reference evidence="1 2" key="1">
    <citation type="submission" date="2020-06" db="EMBL/GenBank/DDBJ databases">
        <title>REHAB project genomes.</title>
        <authorList>
            <person name="Shaw L.P."/>
        </authorList>
    </citation>
    <scope>NUCLEOTIDE SEQUENCE [LARGE SCALE GENOMIC DNA]</scope>
    <source>
        <strain evidence="1 2">RHB42-C09</strain>
    </source>
</reference>
<gene>
    <name evidence="1" type="ORF">HV018_15055</name>
</gene>
<name>A0A7L5X820_9ESCH</name>
<evidence type="ECO:0000313" key="1">
    <source>
        <dbReference type="EMBL" id="QLP27896.1"/>
    </source>
</evidence>
<protein>
    <submittedName>
        <fullName evidence="1">Uncharacterized protein</fullName>
    </submittedName>
</protein>
<evidence type="ECO:0000313" key="2">
    <source>
        <dbReference type="Proteomes" id="UP000510862"/>
    </source>
</evidence>
<dbReference type="EMBL" id="CP058207">
    <property type="protein sequence ID" value="QLP27896.1"/>
    <property type="molecule type" value="Genomic_DNA"/>
</dbReference>